<gene>
    <name evidence="1" type="ORF">CDL15_Pgr012349</name>
</gene>
<protein>
    <submittedName>
        <fullName evidence="1">Uncharacterized protein</fullName>
    </submittedName>
</protein>
<proteinExistence type="predicted"/>
<name>A0A218X606_PUNGR</name>
<evidence type="ECO:0000313" key="1">
    <source>
        <dbReference type="EMBL" id="OWM80218.1"/>
    </source>
</evidence>
<dbReference type="Proteomes" id="UP000197138">
    <property type="component" value="Unassembled WGS sequence"/>
</dbReference>
<dbReference type="AlphaFoldDB" id="A0A218X606"/>
<sequence>MQCWWRGRIHVLRGLSRRNPRSRVDYWPLSRWRRGARGCTVWSSKQDEQFRHVGGHLVDCALKCRDAGLVIGGG</sequence>
<accession>A0A218X606</accession>
<reference evidence="2" key="1">
    <citation type="journal article" date="2017" name="Plant J.">
        <title>The pomegranate (Punica granatum L.) genome and the genomics of punicalagin biosynthesis.</title>
        <authorList>
            <person name="Qin G."/>
            <person name="Xu C."/>
            <person name="Ming R."/>
            <person name="Tang H."/>
            <person name="Guyot R."/>
            <person name="Kramer E.M."/>
            <person name="Hu Y."/>
            <person name="Yi X."/>
            <person name="Qi Y."/>
            <person name="Xu X."/>
            <person name="Gao Z."/>
            <person name="Pan H."/>
            <person name="Jian J."/>
            <person name="Tian Y."/>
            <person name="Yue Z."/>
            <person name="Xu Y."/>
        </authorList>
    </citation>
    <scope>NUCLEOTIDE SEQUENCE [LARGE SCALE GENOMIC DNA]</scope>
    <source>
        <strain evidence="2">cv. Dabenzi</strain>
    </source>
</reference>
<evidence type="ECO:0000313" key="2">
    <source>
        <dbReference type="Proteomes" id="UP000197138"/>
    </source>
</evidence>
<organism evidence="1 2">
    <name type="scientific">Punica granatum</name>
    <name type="common">Pomegranate</name>
    <dbReference type="NCBI Taxonomy" id="22663"/>
    <lineage>
        <taxon>Eukaryota</taxon>
        <taxon>Viridiplantae</taxon>
        <taxon>Streptophyta</taxon>
        <taxon>Embryophyta</taxon>
        <taxon>Tracheophyta</taxon>
        <taxon>Spermatophyta</taxon>
        <taxon>Magnoliopsida</taxon>
        <taxon>eudicotyledons</taxon>
        <taxon>Gunneridae</taxon>
        <taxon>Pentapetalae</taxon>
        <taxon>rosids</taxon>
        <taxon>malvids</taxon>
        <taxon>Myrtales</taxon>
        <taxon>Lythraceae</taxon>
        <taxon>Punica</taxon>
    </lineage>
</organism>
<comment type="caution">
    <text evidence="1">The sequence shown here is derived from an EMBL/GenBank/DDBJ whole genome shotgun (WGS) entry which is preliminary data.</text>
</comment>
<dbReference type="EMBL" id="MTKT01002254">
    <property type="protein sequence ID" value="OWM80218.1"/>
    <property type="molecule type" value="Genomic_DNA"/>
</dbReference>